<gene>
    <name evidence="1" type="ORF">BCF53_1045</name>
</gene>
<dbReference type="EMBL" id="SLZR01000004">
    <property type="protein sequence ID" value="TCS41902.1"/>
    <property type="molecule type" value="Genomic_DNA"/>
</dbReference>
<dbReference type="AlphaFoldDB" id="A0A4R3I954"/>
<keyword evidence="2" id="KW-1185">Reference proteome</keyword>
<sequence length="845" mass="94377">MSKPQFKIVTYPNFNSVAPGALVNMRSELVNEDDTVPEGTRFQWACHNDPATTRWYQPSNVLGPTGRHWNKARWSFTGLHTIVLTVTFPDGSRQKYFRNQRVDNATNILRSEFDPAANDEDPTPVQTLINTRKYLEVLKAIAKEKPPATEEDREKHDNTVKNLDAYIFHLDDHLKGLEHKEAFQVDAIHLDEERSTRTVLKLWLINNTPENDDGEEAGEPTWRLIDWTNPANRSTTGSYEESGVSHKEAIEELIESWDDNNRYPDGRIRYSFRVPQYGVNLEGGFDTDGMSTWDEISKWLDYAALGAAVVAGVATFIAPVPGSRVASAAIWASIFTSTGAATINIAQRHEEGFGNLKDDAFDGLSIVGNLFAGAGMAWKVGATVTSASKLGSGMSKAVLIGQISTDGLQGALLAYEHLDSYNQIMENPDLLPDERLKRLMELFRSAAISGAMTYIAIKSSTGDLNNLNNNRTLLSAVDVETPSVKIDLDAAIEHSVPIPEGKTQVTTKAKIEPETRQLDEGPSKVTMRIAKRIENKFVNPDTFDEADEILTANRELLELGEYTHKYNLDEMLELVSDPEIRDNYVTRIMNTSYLDNYQSGKKRGGYLGAPLEWKQVFDADGKHVLDEKGKEVFIPSRGKMWSSGFDQTERGDKCPKQQAEMAGVNQSVGSDGKPIDQTMVIIDRKRYIELTESEMFRPTWENMINLSARFAKKIEGTEPERLARIKAVMNDDYVNTYASVFKKAEGLGLDLWKEKQRVLVLNKVFGGDVDAQMAWNDRFVIQNTLGANEHFLGTGFTKSLLPNSKANDPGIAEIFVVENKLMTIEQLEAAGAIKVYDVIQPVEAP</sequence>
<comment type="caution">
    <text evidence="1">The sequence shown here is derived from an EMBL/GenBank/DDBJ whole genome shotgun (WGS) entry which is preliminary data.</text>
</comment>
<dbReference type="RefSeq" id="WP_132700641.1">
    <property type="nucleotide sequence ID" value="NZ_SLZR01000004.1"/>
</dbReference>
<evidence type="ECO:0000313" key="1">
    <source>
        <dbReference type="EMBL" id="TCS41902.1"/>
    </source>
</evidence>
<dbReference type="Proteomes" id="UP000295793">
    <property type="component" value="Unassembled WGS sequence"/>
</dbReference>
<name>A0A4R3I954_9GAMM</name>
<accession>A0A4R3I954</accession>
<protein>
    <submittedName>
        <fullName evidence="1">Uncharacterized protein</fullName>
    </submittedName>
</protein>
<evidence type="ECO:0000313" key="2">
    <source>
        <dbReference type="Proteomes" id="UP000295793"/>
    </source>
</evidence>
<proteinExistence type="predicted"/>
<dbReference type="OrthoDB" id="9157515at2"/>
<organism evidence="1 2">
    <name type="scientific">Reinekea marinisedimentorum</name>
    <dbReference type="NCBI Taxonomy" id="230495"/>
    <lineage>
        <taxon>Bacteria</taxon>
        <taxon>Pseudomonadati</taxon>
        <taxon>Pseudomonadota</taxon>
        <taxon>Gammaproteobacteria</taxon>
        <taxon>Oceanospirillales</taxon>
        <taxon>Saccharospirillaceae</taxon>
        <taxon>Reinekea</taxon>
    </lineage>
</organism>
<reference evidence="1 2" key="1">
    <citation type="submission" date="2019-03" db="EMBL/GenBank/DDBJ databases">
        <title>Genomic Encyclopedia of Archaeal and Bacterial Type Strains, Phase II (KMG-II): from individual species to whole genera.</title>
        <authorList>
            <person name="Goeker M."/>
        </authorList>
    </citation>
    <scope>NUCLEOTIDE SEQUENCE [LARGE SCALE GENOMIC DNA]</scope>
    <source>
        <strain evidence="1 2">DSM 15388</strain>
    </source>
</reference>